<dbReference type="Pfam" id="PF25561">
    <property type="entry name" value="QRICH1"/>
    <property type="match status" value="1"/>
</dbReference>
<evidence type="ECO:0000259" key="1">
    <source>
        <dbReference type="Pfam" id="PF25561"/>
    </source>
</evidence>
<reference evidence="2 3" key="1">
    <citation type="submission" date="2022-05" db="EMBL/GenBank/DDBJ databases">
        <authorList>
            <consortium name="Genoscope - CEA"/>
            <person name="William W."/>
        </authorList>
    </citation>
    <scope>NUCLEOTIDE SEQUENCE [LARGE SCALE GENOMIC DNA]</scope>
</reference>
<keyword evidence="3" id="KW-1185">Reference proteome</keyword>
<proteinExistence type="predicted"/>
<gene>
    <name evidence="2" type="ORF">PEVE_00011381</name>
</gene>
<sequence length="90" mass="10236">VQSLEEKLEGLDSLSLNYWLTKFVQEVANKNSGRYPSRSLYGIVCGLKRYLEDVNGGNALNSLDSSDKRFAIFRRCLDAEMKDVNENSKQ</sequence>
<accession>A0ABN8LVW5</accession>
<comment type="caution">
    <text evidence="2">The sequence shown here is derived from an EMBL/GenBank/DDBJ whole genome shotgun (WGS) entry which is preliminary data.</text>
</comment>
<evidence type="ECO:0000313" key="2">
    <source>
        <dbReference type="EMBL" id="CAH3021430.1"/>
    </source>
</evidence>
<feature type="non-terminal residue" evidence="2">
    <location>
        <position position="1"/>
    </location>
</feature>
<evidence type="ECO:0000313" key="3">
    <source>
        <dbReference type="Proteomes" id="UP001159427"/>
    </source>
</evidence>
<name>A0ABN8LVW5_9CNID</name>
<dbReference type="Proteomes" id="UP001159427">
    <property type="component" value="Unassembled WGS sequence"/>
</dbReference>
<feature type="domain" description="QRICH1-like" evidence="1">
    <location>
        <begin position="11"/>
        <end position="83"/>
    </location>
</feature>
<protein>
    <recommendedName>
        <fullName evidence="1">QRICH1-like domain-containing protein</fullName>
    </recommendedName>
</protein>
<dbReference type="InterPro" id="IPR057926">
    <property type="entry name" value="QRICH1_dom"/>
</dbReference>
<organism evidence="2 3">
    <name type="scientific">Porites evermanni</name>
    <dbReference type="NCBI Taxonomy" id="104178"/>
    <lineage>
        <taxon>Eukaryota</taxon>
        <taxon>Metazoa</taxon>
        <taxon>Cnidaria</taxon>
        <taxon>Anthozoa</taxon>
        <taxon>Hexacorallia</taxon>
        <taxon>Scleractinia</taxon>
        <taxon>Fungiina</taxon>
        <taxon>Poritidae</taxon>
        <taxon>Porites</taxon>
    </lineage>
</organism>
<dbReference type="EMBL" id="CALNXI010000182">
    <property type="protein sequence ID" value="CAH3021430.1"/>
    <property type="molecule type" value="Genomic_DNA"/>
</dbReference>